<reference evidence="1 2" key="1">
    <citation type="journal article" date="2018" name="Syst. Appl. Microbiol.">
        <title>Photobacterium carnosum sp. nov., isolated from spoiled modified atmosphere packaged poultry meat.</title>
        <authorList>
            <person name="Hilgarth M."/>
            <person name="Fuertes S."/>
            <person name="Ehrmann M."/>
            <person name="Vogel R.F."/>
        </authorList>
    </citation>
    <scope>NUCLEOTIDE SEQUENCE [LARGE SCALE GENOMIC DNA]</scope>
    <source>
        <strain evidence="1 2">TMW 2.2021</strain>
    </source>
</reference>
<keyword evidence="2" id="KW-1185">Reference proteome</keyword>
<gene>
    <name evidence="1" type="ORF">CIK00_02825</name>
</gene>
<accession>A0A2N4UW40</accession>
<comment type="caution">
    <text evidence="1">The sequence shown here is derived from an EMBL/GenBank/DDBJ whole genome shotgun (WGS) entry which is preliminary data.</text>
</comment>
<dbReference type="Proteomes" id="UP000234420">
    <property type="component" value="Unassembled WGS sequence"/>
</dbReference>
<dbReference type="AlphaFoldDB" id="A0A2N4UW40"/>
<dbReference type="GeneID" id="69965860"/>
<sequence length="240" mass="27387">MMNDKNERKTLAKLFIAQVSAVIELLNPRGRKNENKRVRISLRTHKEVNLKPTANKNLEKRTFVGELKNKLKRVHVGIWVTLLFGLVTIIRMDDVVHVYRWIKVQSYELMAGGQPTMSTDPIGVFDRTYIAYSSKYKDLPKEDLTPLVFDSITRYKLDALRFTAAFGFEEGTSYADNYCRLSTEGGLLRSTGGVVDDNYILVLTCDGRDPKVLIGAKLIALPPDINQILTPADYYLYYKQ</sequence>
<name>A0A2N4UW40_9GAMM</name>
<organism evidence="1 2">
    <name type="scientific">Photobacterium carnosum</name>
    <dbReference type="NCBI Taxonomy" id="2023717"/>
    <lineage>
        <taxon>Bacteria</taxon>
        <taxon>Pseudomonadati</taxon>
        <taxon>Pseudomonadota</taxon>
        <taxon>Gammaproteobacteria</taxon>
        <taxon>Vibrionales</taxon>
        <taxon>Vibrionaceae</taxon>
        <taxon>Photobacterium</taxon>
    </lineage>
</organism>
<evidence type="ECO:0000313" key="2">
    <source>
        <dbReference type="Proteomes" id="UP000234420"/>
    </source>
</evidence>
<dbReference type="RefSeq" id="WP_101767418.1">
    <property type="nucleotide sequence ID" value="NZ_BPPU01000003.1"/>
</dbReference>
<evidence type="ECO:0000313" key="1">
    <source>
        <dbReference type="EMBL" id="PLC59215.1"/>
    </source>
</evidence>
<dbReference type="EMBL" id="NPIB01000002">
    <property type="protein sequence ID" value="PLC59215.1"/>
    <property type="molecule type" value="Genomic_DNA"/>
</dbReference>
<protein>
    <submittedName>
        <fullName evidence="1">Uncharacterized protein</fullName>
    </submittedName>
</protein>
<proteinExistence type="predicted"/>